<name>A0ABQ5ZNA9_9HYPH</name>
<sequence length="73" mass="8124">MASDGNKAMIEPGKEKKRARREAPVKAAFDPNGPVGRKLKSFYDVIETEPVPDRLLDLLEKLDEAERRAKSGS</sequence>
<organism evidence="3 4">
    <name type="scientific">Shinella yambaruensis</name>
    <dbReference type="NCBI Taxonomy" id="415996"/>
    <lineage>
        <taxon>Bacteria</taxon>
        <taxon>Pseudomonadati</taxon>
        <taxon>Pseudomonadota</taxon>
        <taxon>Alphaproteobacteria</taxon>
        <taxon>Hyphomicrobiales</taxon>
        <taxon>Rhizobiaceae</taxon>
        <taxon>Shinella</taxon>
    </lineage>
</organism>
<proteinExistence type="predicted"/>
<accession>A0ABQ5ZNA9</accession>
<dbReference type="EMBL" id="BSOP01000028">
    <property type="protein sequence ID" value="GLR52194.1"/>
    <property type="molecule type" value="Genomic_DNA"/>
</dbReference>
<evidence type="ECO:0000259" key="2">
    <source>
        <dbReference type="Pfam" id="PF18557"/>
    </source>
</evidence>
<dbReference type="Pfam" id="PF18557">
    <property type="entry name" value="NepR"/>
    <property type="match status" value="1"/>
</dbReference>
<gene>
    <name evidence="3" type="ORF">GCM10007923_34070</name>
</gene>
<feature type="domain" description="Anti-sigma factor NepR" evidence="2">
    <location>
        <begin position="36"/>
        <end position="66"/>
    </location>
</feature>
<feature type="region of interest" description="Disordered" evidence="1">
    <location>
        <begin position="1"/>
        <end position="31"/>
    </location>
</feature>
<dbReference type="Proteomes" id="UP001156702">
    <property type="component" value="Unassembled WGS sequence"/>
</dbReference>
<evidence type="ECO:0000313" key="3">
    <source>
        <dbReference type="EMBL" id="GLR52194.1"/>
    </source>
</evidence>
<evidence type="ECO:0000313" key="4">
    <source>
        <dbReference type="Proteomes" id="UP001156702"/>
    </source>
</evidence>
<protein>
    <recommendedName>
        <fullName evidence="2">Anti-sigma factor NepR domain-containing protein</fullName>
    </recommendedName>
</protein>
<reference evidence="4" key="1">
    <citation type="journal article" date="2019" name="Int. J. Syst. Evol. Microbiol.">
        <title>The Global Catalogue of Microorganisms (GCM) 10K type strain sequencing project: providing services to taxonomists for standard genome sequencing and annotation.</title>
        <authorList>
            <consortium name="The Broad Institute Genomics Platform"/>
            <consortium name="The Broad Institute Genome Sequencing Center for Infectious Disease"/>
            <person name="Wu L."/>
            <person name="Ma J."/>
        </authorList>
    </citation>
    <scope>NUCLEOTIDE SEQUENCE [LARGE SCALE GENOMIC DNA]</scope>
    <source>
        <strain evidence="4">NBRC 102122</strain>
    </source>
</reference>
<keyword evidence="4" id="KW-1185">Reference proteome</keyword>
<evidence type="ECO:0000256" key="1">
    <source>
        <dbReference type="SAM" id="MobiDB-lite"/>
    </source>
</evidence>
<dbReference type="InterPro" id="IPR041649">
    <property type="entry name" value="NepR"/>
</dbReference>
<comment type="caution">
    <text evidence="3">The sequence shown here is derived from an EMBL/GenBank/DDBJ whole genome shotgun (WGS) entry which is preliminary data.</text>
</comment>